<evidence type="ECO:0000256" key="7">
    <source>
        <dbReference type="ARBA" id="ARBA00022705"/>
    </source>
</evidence>
<keyword evidence="13 17" id="KW-0238">DNA-binding</keyword>
<dbReference type="CDD" id="cd08637">
    <property type="entry name" value="DNA_pol_A_pol_I_C"/>
    <property type="match status" value="1"/>
</dbReference>
<protein>
    <recommendedName>
        <fullName evidence="4 16">DNA polymerase I</fullName>
        <ecNumber evidence="3 16">2.7.7.7</ecNumber>
    </recommendedName>
</protein>
<dbReference type="SMART" id="SM00482">
    <property type="entry name" value="POLAc"/>
    <property type="match status" value="1"/>
</dbReference>
<evidence type="ECO:0000256" key="10">
    <source>
        <dbReference type="ARBA" id="ARBA00022801"/>
    </source>
</evidence>
<dbReference type="STRING" id="137733.SAMN05421767_10348"/>
<evidence type="ECO:0000256" key="14">
    <source>
        <dbReference type="ARBA" id="ARBA00023204"/>
    </source>
</evidence>
<comment type="similarity">
    <text evidence="1 17">Belongs to the DNA polymerase type-A family.</text>
</comment>
<dbReference type="FunFam" id="1.10.150.20:FF:000002">
    <property type="entry name" value="DNA polymerase I"/>
    <property type="match status" value="1"/>
</dbReference>
<dbReference type="SUPFAM" id="SSF53098">
    <property type="entry name" value="Ribonuclease H-like"/>
    <property type="match status" value="1"/>
</dbReference>
<feature type="domain" description="DNA-directed DNA polymerase family A palm" evidence="20">
    <location>
        <begin position="638"/>
        <end position="846"/>
    </location>
</feature>
<dbReference type="InterPro" id="IPR018320">
    <property type="entry name" value="DNA_polymerase_1"/>
</dbReference>
<comment type="subunit">
    <text evidence="2 17">Single-chain monomer with multiple functions.</text>
</comment>
<dbReference type="Gene3D" id="1.20.1060.10">
    <property type="entry name" value="Taq DNA Polymerase, Chain T, domain 4"/>
    <property type="match status" value="1"/>
</dbReference>
<name>A0A1H9HSM3_9LACT</name>
<evidence type="ECO:0000256" key="11">
    <source>
        <dbReference type="ARBA" id="ARBA00022839"/>
    </source>
</evidence>
<evidence type="ECO:0000259" key="19">
    <source>
        <dbReference type="SMART" id="SM00475"/>
    </source>
</evidence>
<dbReference type="NCBIfam" id="NF004397">
    <property type="entry name" value="PRK05755.1"/>
    <property type="match status" value="1"/>
</dbReference>
<sequence>MAEKLLLIDGSSLAFRAFYSIMNLESFKNQNGLHTNALFSFHRMFESIMNKEQPSHVLVAYDAGKVTFRTAMYGDYKGGRKKTPSEFQEQMPYFPVLLDAFGVSHYKLANYEADDIIGTLARMGSEAGYEVVVVSGDKDLIQLAGENIRVEITTKGVSELATYTPEVIREKFNLTPEQIIDLKGLMGDSSDNYPGVTKVGEKTALKLLHQYGSVEELYEHIDEMKKSKLKENLINDKESAFLSKTLARIHQDAPIEITLEDTIYRGKDTQLLMDFYKEMNFQSFQTELLKQSDDIELPEEEEPVEFVWVDEVTPEMLEKATTLHVETITENYHLAEIVAVAFGNEEKVYLTSPEIATSSMWFQSWVEDEAVEKTVFDLKAITVLLARYGLRPKGVKYDISLESYLLDTNDSVKEIADIAVKHQMNFVNYDEVIYGKGAKLKVPEDKEVLGRHIAQKVKALQLLGPVILAELANFDQKDLYETMELPLADVLARMEIEGISVDKSRLEEMGLALDERLKELEQSIYEQAGEEFNVKSPKQLGVILFEKLNLPVIKKTKTGYSTAVDVLEKLAPQAPIVHDILEHRQLAKLKSTYVDGLTQFILADGKIHTRYIQTLTQTGRLSSADPNLQNIPIRTEEGRKIRYAFLPENKDSVILSSDYSQIELRVLAHISEDKHMIEAFKEGADIHSSTAMRIFGIDHAEDVTSQMRRDAKAVNFGIVYGISDYGLSQNLNISRKQAKEFIDRYLTEYSGVKQFMEDVVKQAKLDGYVETLFNRRRYLPDLHSSNFNVRSFAERTAMNSPIQGSAADILKMAMLEIDHELTTRQLKSKMLLQVHDELIFEVPQDELELMQSLVSEVMENAVSLHVPLKVDSNFGSSWYEAK</sequence>
<evidence type="ECO:0000313" key="22">
    <source>
        <dbReference type="Proteomes" id="UP000198556"/>
    </source>
</evidence>
<dbReference type="SUPFAM" id="SSF47807">
    <property type="entry name" value="5' to 3' exonuclease, C-terminal subdomain"/>
    <property type="match status" value="1"/>
</dbReference>
<dbReference type="Pfam" id="PF01367">
    <property type="entry name" value="5_3_exonuc"/>
    <property type="match status" value="1"/>
</dbReference>
<comment type="catalytic activity">
    <reaction evidence="15 17">
        <text>DNA(n) + a 2'-deoxyribonucleoside 5'-triphosphate = DNA(n+1) + diphosphate</text>
        <dbReference type="Rhea" id="RHEA:22508"/>
        <dbReference type="Rhea" id="RHEA-COMP:17339"/>
        <dbReference type="Rhea" id="RHEA-COMP:17340"/>
        <dbReference type="ChEBI" id="CHEBI:33019"/>
        <dbReference type="ChEBI" id="CHEBI:61560"/>
        <dbReference type="ChEBI" id="CHEBI:173112"/>
        <dbReference type="EC" id="2.7.7.7"/>
    </reaction>
</comment>
<dbReference type="GO" id="GO:0003887">
    <property type="term" value="F:DNA-directed DNA polymerase activity"/>
    <property type="evidence" value="ECO:0007669"/>
    <property type="project" value="UniProtKB-UniRule"/>
</dbReference>
<dbReference type="Gene3D" id="3.40.50.1010">
    <property type="entry name" value="5'-nuclease"/>
    <property type="match status" value="1"/>
</dbReference>
<dbReference type="InterPro" id="IPR012337">
    <property type="entry name" value="RNaseH-like_sf"/>
</dbReference>
<dbReference type="AlphaFoldDB" id="A0A1H9HSM3"/>
<dbReference type="InterPro" id="IPR002298">
    <property type="entry name" value="DNA_polymerase_A"/>
</dbReference>
<dbReference type="InterPro" id="IPR054690">
    <property type="entry name" value="DNA_polI_exonuclease"/>
</dbReference>
<dbReference type="Pfam" id="PF22619">
    <property type="entry name" value="DNA_polI_exo1"/>
    <property type="match status" value="1"/>
</dbReference>
<accession>A0A1H9HSM3</accession>
<dbReference type="FunFam" id="3.40.50.1010:FF:000001">
    <property type="entry name" value="DNA polymerase I"/>
    <property type="match status" value="1"/>
</dbReference>
<dbReference type="SUPFAM" id="SSF56672">
    <property type="entry name" value="DNA/RNA polymerases"/>
    <property type="match status" value="1"/>
</dbReference>
<dbReference type="InterPro" id="IPR029060">
    <property type="entry name" value="PIN-like_dom_sf"/>
</dbReference>
<reference evidence="21 22" key="1">
    <citation type="submission" date="2016-10" db="EMBL/GenBank/DDBJ databases">
        <authorList>
            <person name="de Groot N.N."/>
        </authorList>
    </citation>
    <scope>NUCLEOTIDE SEQUENCE [LARGE SCALE GENOMIC DNA]</scope>
    <source>
        <strain evidence="21 22">DSM 15827</strain>
    </source>
</reference>
<evidence type="ECO:0000256" key="12">
    <source>
        <dbReference type="ARBA" id="ARBA00022932"/>
    </source>
</evidence>
<dbReference type="Gene3D" id="1.10.150.20">
    <property type="entry name" value="5' to 3' exonuclease, C-terminal subdomain"/>
    <property type="match status" value="2"/>
</dbReference>
<dbReference type="CDD" id="cd09898">
    <property type="entry name" value="H3TH_53EXO"/>
    <property type="match status" value="1"/>
</dbReference>
<dbReference type="FunFam" id="1.20.1060.10:FF:000001">
    <property type="entry name" value="DNA polymerase I"/>
    <property type="match status" value="1"/>
</dbReference>
<dbReference type="CDD" id="cd06140">
    <property type="entry name" value="DNA_polA_I_Bacillus_like_exo"/>
    <property type="match status" value="1"/>
</dbReference>
<keyword evidence="11" id="KW-0269">Exonuclease</keyword>
<dbReference type="PROSITE" id="PS00447">
    <property type="entry name" value="DNA_POLYMERASE_A"/>
    <property type="match status" value="1"/>
</dbReference>
<evidence type="ECO:0000256" key="6">
    <source>
        <dbReference type="ARBA" id="ARBA00022695"/>
    </source>
</evidence>
<dbReference type="PRINTS" id="PR00868">
    <property type="entry name" value="DNAPOLI"/>
</dbReference>
<evidence type="ECO:0000256" key="13">
    <source>
        <dbReference type="ARBA" id="ARBA00023125"/>
    </source>
</evidence>
<evidence type="ECO:0000256" key="1">
    <source>
        <dbReference type="ARBA" id="ARBA00007705"/>
    </source>
</evidence>
<dbReference type="PANTHER" id="PTHR10133:SF27">
    <property type="entry name" value="DNA POLYMERASE NU"/>
    <property type="match status" value="1"/>
</dbReference>
<proteinExistence type="inferred from homology"/>
<feature type="domain" description="3'-5' exonuclease" evidence="18">
    <location>
        <begin position="304"/>
        <end position="472"/>
    </location>
</feature>
<organism evidence="21 22">
    <name type="scientific">Granulicatella balaenopterae</name>
    <dbReference type="NCBI Taxonomy" id="137733"/>
    <lineage>
        <taxon>Bacteria</taxon>
        <taxon>Bacillati</taxon>
        <taxon>Bacillota</taxon>
        <taxon>Bacilli</taxon>
        <taxon>Lactobacillales</taxon>
        <taxon>Carnobacteriaceae</taxon>
        <taxon>Granulicatella</taxon>
    </lineage>
</organism>
<dbReference type="InterPro" id="IPR008918">
    <property type="entry name" value="HhH2"/>
</dbReference>
<evidence type="ECO:0000259" key="18">
    <source>
        <dbReference type="SMART" id="SM00474"/>
    </source>
</evidence>
<dbReference type="Pfam" id="PF00476">
    <property type="entry name" value="DNA_pol_A"/>
    <property type="match status" value="1"/>
</dbReference>
<keyword evidence="8" id="KW-0540">Nuclease</keyword>
<dbReference type="EC" id="2.7.7.7" evidence="3 16"/>
<evidence type="ECO:0000256" key="16">
    <source>
        <dbReference type="NCBIfam" id="TIGR00593"/>
    </source>
</evidence>
<dbReference type="InterPro" id="IPR002421">
    <property type="entry name" value="5-3_exonuclease"/>
</dbReference>
<evidence type="ECO:0000256" key="3">
    <source>
        <dbReference type="ARBA" id="ARBA00012417"/>
    </source>
</evidence>
<dbReference type="CDD" id="cd09859">
    <property type="entry name" value="PIN_53EXO"/>
    <property type="match status" value="1"/>
</dbReference>
<dbReference type="GO" id="GO:0008408">
    <property type="term" value="F:3'-5' exonuclease activity"/>
    <property type="evidence" value="ECO:0007669"/>
    <property type="project" value="InterPro"/>
</dbReference>
<keyword evidence="9 17" id="KW-0227">DNA damage</keyword>
<dbReference type="InterPro" id="IPR020046">
    <property type="entry name" value="5-3_exonucl_a-hlix_arch_N"/>
</dbReference>
<dbReference type="Proteomes" id="UP000198556">
    <property type="component" value="Unassembled WGS sequence"/>
</dbReference>
<dbReference type="GO" id="GO:0003677">
    <property type="term" value="F:DNA binding"/>
    <property type="evidence" value="ECO:0007669"/>
    <property type="project" value="UniProtKB-UniRule"/>
</dbReference>
<dbReference type="SMART" id="SM00474">
    <property type="entry name" value="35EXOc"/>
    <property type="match status" value="1"/>
</dbReference>
<dbReference type="SUPFAM" id="SSF88723">
    <property type="entry name" value="PIN domain-like"/>
    <property type="match status" value="1"/>
</dbReference>
<keyword evidence="12 17" id="KW-0239">DNA-directed DNA polymerase</keyword>
<dbReference type="InterPro" id="IPR020045">
    <property type="entry name" value="DNA_polI_H3TH"/>
</dbReference>
<dbReference type="NCBIfam" id="TIGR00593">
    <property type="entry name" value="pola"/>
    <property type="match status" value="1"/>
</dbReference>
<dbReference type="InterPro" id="IPR036397">
    <property type="entry name" value="RNaseH_sf"/>
</dbReference>
<evidence type="ECO:0000259" key="20">
    <source>
        <dbReference type="SMART" id="SM00482"/>
    </source>
</evidence>
<dbReference type="GO" id="GO:0006261">
    <property type="term" value="P:DNA-templated DNA replication"/>
    <property type="evidence" value="ECO:0007669"/>
    <property type="project" value="UniProtKB-UniRule"/>
</dbReference>
<dbReference type="Gene3D" id="3.30.70.370">
    <property type="match status" value="1"/>
</dbReference>
<dbReference type="FunFam" id="1.10.150.20:FF:000003">
    <property type="entry name" value="DNA polymerase I"/>
    <property type="match status" value="1"/>
</dbReference>
<evidence type="ECO:0000256" key="2">
    <source>
        <dbReference type="ARBA" id="ARBA00011541"/>
    </source>
</evidence>
<evidence type="ECO:0000256" key="17">
    <source>
        <dbReference type="RuleBase" id="RU004460"/>
    </source>
</evidence>
<keyword evidence="14 17" id="KW-0234">DNA repair</keyword>
<dbReference type="GO" id="GO:0006302">
    <property type="term" value="P:double-strand break repair"/>
    <property type="evidence" value="ECO:0007669"/>
    <property type="project" value="TreeGrafter"/>
</dbReference>
<dbReference type="SMART" id="SM00279">
    <property type="entry name" value="HhH2"/>
    <property type="match status" value="1"/>
</dbReference>
<dbReference type="InterPro" id="IPR043502">
    <property type="entry name" value="DNA/RNA_pol_sf"/>
</dbReference>
<evidence type="ECO:0000256" key="15">
    <source>
        <dbReference type="ARBA" id="ARBA00049244"/>
    </source>
</evidence>
<feature type="domain" description="5'-3' exonuclease" evidence="19">
    <location>
        <begin position="3"/>
        <end position="265"/>
    </location>
</feature>
<dbReference type="SMART" id="SM00475">
    <property type="entry name" value="53EXOc"/>
    <property type="match status" value="1"/>
</dbReference>
<dbReference type="Pfam" id="PF02739">
    <property type="entry name" value="5_3_exonuc_N"/>
    <property type="match status" value="1"/>
</dbReference>
<dbReference type="InterPro" id="IPR019760">
    <property type="entry name" value="DNA-dir_DNA_pol_A_CS"/>
</dbReference>
<dbReference type="GO" id="GO:0008409">
    <property type="term" value="F:5'-3' exonuclease activity"/>
    <property type="evidence" value="ECO:0007669"/>
    <property type="project" value="InterPro"/>
</dbReference>
<dbReference type="InterPro" id="IPR001098">
    <property type="entry name" value="DNA-dir_DNA_pol_A_palm_dom"/>
</dbReference>
<evidence type="ECO:0000256" key="4">
    <source>
        <dbReference type="ARBA" id="ARBA00020311"/>
    </source>
</evidence>
<dbReference type="PANTHER" id="PTHR10133">
    <property type="entry name" value="DNA POLYMERASE I"/>
    <property type="match status" value="1"/>
</dbReference>
<keyword evidence="6 17" id="KW-0548">Nucleotidyltransferase</keyword>
<gene>
    <name evidence="17" type="primary">polA</name>
    <name evidence="21" type="ORF">SAMN05421767_10348</name>
</gene>
<dbReference type="InterPro" id="IPR002562">
    <property type="entry name" value="3'-5'_exonuclease_dom"/>
</dbReference>
<keyword evidence="7 17" id="KW-0235">DNA replication</keyword>
<dbReference type="EMBL" id="FOGF01000003">
    <property type="protein sequence ID" value="SEQ65258.1"/>
    <property type="molecule type" value="Genomic_DNA"/>
</dbReference>
<evidence type="ECO:0000256" key="9">
    <source>
        <dbReference type="ARBA" id="ARBA00022763"/>
    </source>
</evidence>
<dbReference type="Gene3D" id="3.30.420.10">
    <property type="entry name" value="Ribonuclease H-like superfamily/Ribonuclease H"/>
    <property type="match status" value="1"/>
</dbReference>
<keyword evidence="22" id="KW-1185">Reference proteome</keyword>
<dbReference type="InterPro" id="IPR036279">
    <property type="entry name" value="5-3_exonuclease_C_sf"/>
</dbReference>
<evidence type="ECO:0000256" key="5">
    <source>
        <dbReference type="ARBA" id="ARBA00022679"/>
    </source>
</evidence>
<keyword evidence="10" id="KW-0378">Hydrolase</keyword>
<keyword evidence="5 17" id="KW-0808">Transferase</keyword>
<evidence type="ECO:0000256" key="8">
    <source>
        <dbReference type="ARBA" id="ARBA00022722"/>
    </source>
</evidence>
<evidence type="ECO:0000313" key="21">
    <source>
        <dbReference type="EMBL" id="SEQ65258.1"/>
    </source>
</evidence>